<dbReference type="PANTHER" id="PTHR40459">
    <property type="entry name" value="CONSERVED HYPOTHETICAL ALANINE AND LEUCINE RICH PROTEIN"/>
    <property type="match status" value="1"/>
</dbReference>
<evidence type="ECO:0000259" key="1">
    <source>
        <dbReference type="Pfam" id="PF10727"/>
    </source>
</evidence>
<proteinExistence type="predicted"/>
<gene>
    <name evidence="3" type="ORF">GALL_431600</name>
</gene>
<evidence type="ECO:0000259" key="2">
    <source>
        <dbReference type="Pfam" id="PF10728"/>
    </source>
</evidence>
<comment type="caution">
    <text evidence="3">The sequence shown here is derived from an EMBL/GenBank/DDBJ whole genome shotgun (WGS) entry which is preliminary data.</text>
</comment>
<dbReference type="InterPro" id="IPR008927">
    <property type="entry name" value="6-PGluconate_DH-like_C_sf"/>
</dbReference>
<dbReference type="InterPro" id="IPR036291">
    <property type="entry name" value="NAD(P)-bd_dom_sf"/>
</dbReference>
<feature type="domain" description="DUF2520" evidence="2">
    <location>
        <begin position="150"/>
        <end position="273"/>
    </location>
</feature>
<dbReference type="SUPFAM" id="SSF48179">
    <property type="entry name" value="6-phosphogluconate dehydrogenase C-terminal domain-like"/>
    <property type="match status" value="1"/>
</dbReference>
<sequence length="304" mass="31583">MREQENVGPSFHPARLKIGVVGVGRVGAPLAAALARAGHKIVAVSAISDASRKRAALLLPDVPVMPADEVVKNAELVLLAIPDDVLPGFVEGAAKAGLFHPGQIVVHTAGRFGTDVLKPAAQCGALALAIHPIMTFTGTSMDVDRIHGAVFGVTAADPVLPIAEALVLEIGGEPTVIAEGDRIAYHAALAWSANFLNVLIAEGMDQLRAIGVAEPARALAPLLTAALDNVLRSGDQALTGPIARGDAQTVAEHLRVMNERSPELRETYDVLARLTVRRATEAGLLRPADANEIVKVLDGEDGAG</sequence>
<organism evidence="3">
    <name type="scientific">mine drainage metagenome</name>
    <dbReference type="NCBI Taxonomy" id="410659"/>
    <lineage>
        <taxon>unclassified sequences</taxon>
        <taxon>metagenomes</taxon>
        <taxon>ecological metagenomes</taxon>
    </lineage>
</organism>
<dbReference type="EMBL" id="MLJW01002250">
    <property type="protein sequence ID" value="OIQ75175.1"/>
    <property type="molecule type" value="Genomic_DNA"/>
</dbReference>
<accession>A0A1J5Q5A9</accession>
<protein>
    <submittedName>
        <fullName evidence="3">Rossmann-like domain protein</fullName>
    </submittedName>
</protein>
<dbReference type="PANTHER" id="PTHR40459:SF1">
    <property type="entry name" value="CONSERVED HYPOTHETICAL ALANINE AND LEUCINE RICH PROTEIN"/>
    <property type="match status" value="1"/>
</dbReference>
<reference evidence="3" key="1">
    <citation type="submission" date="2016-10" db="EMBL/GenBank/DDBJ databases">
        <title>Sequence of Gallionella enrichment culture.</title>
        <authorList>
            <person name="Poehlein A."/>
            <person name="Muehling M."/>
            <person name="Daniel R."/>
        </authorList>
    </citation>
    <scope>NUCLEOTIDE SEQUENCE</scope>
</reference>
<dbReference type="InterPro" id="IPR018931">
    <property type="entry name" value="DUF2520"/>
</dbReference>
<dbReference type="Gene3D" id="1.10.1040.20">
    <property type="entry name" value="ProC-like, C-terminal domain"/>
    <property type="match status" value="1"/>
</dbReference>
<dbReference type="InterPro" id="IPR019665">
    <property type="entry name" value="OxRdtase/DH_put_Rossmann_dom"/>
</dbReference>
<dbReference type="Pfam" id="PF10727">
    <property type="entry name" value="Rossmann-like"/>
    <property type="match status" value="1"/>
</dbReference>
<dbReference type="InterPro" id="IPR037108">
    <property type="entry name" value="TM1727-like_C_sf"/>
</dbReference>
<name>A0A1J5Q5A9_9ZZZZ</name>
<dbReference type="AlphaFoldDB" id="A0A1J5Q5A9"/>
<dbReference type="Pfam" id="PF10728">
    <property type="entry name" value="DUF2520"/>
    <property type="match status" value="1"/>
</dbReference>
<feature type="domain" description="Putative oxidoreductase/dehydrogenase Rossmann-like" evidence="1">
    <location>
        <begin position="9"/>
        <end position="132"/>
    </location>
</feature>
<dbReference type="Gene3D" id="3.40.50.720">
    <property type="entry name" value="NAD(P)-binding Rossmann-like Domain"/>
    <property type="match status" value="1"/>
</dbReference>
<evidence type="ECO:0000313" key="3">
    <source>
        <dbReference type="EMBL" id="OIQ75175.1"/>
    </source>
</evidence>
<dbReference type="SUPFAM" id="SSF51735">
    <property type="entry name" value="NAD(P)-binding Rossmann-fold domains"/>
    <property type="match status" value="1"/>
</dbReference>